<dbReference type="GO" id="GO:0003677">
    <property type="term" value="F:DNA binding"/>
    <property type="evidence" value="ECO:0007669"/>
    <property type="project" value="UniProtKB-UniRule"/>
</dbReference>
<dbReference type="GO" id="GO:0005737">
    <property type="term" value="C:cytoplasm"/>
    <property type="evidence" value="ECO:0007669"/>
    <property type="project" value="UniProtKB-SubCell"/>
</dbReference>
<keyword evidence="7 10" id="KW-0235">DNA replication</keyword>
<accession>A0A1G1L1D8</accession>
<evidence type="ECO:0000256" key="4">
    <source>
        <dbReference type="ARBA" id="ARBA00022490"/>
    </source>
</evidence>
<dbReference type="GO" id="GO:0006271">
    <property type="term" value="P:DNA strand elongation involved in DNA replication"/>
    <property type="evidence" value="ECO:0007669"/>
    <property type="project" value="TreeGrafter"/>
</dbReference>
<evidence type="ECO:0000256" key="1">
    <source>
        <dbReference type="ARBA" id="ARBA00004496"/>
    </source>
</evidence>
<evidence type="ECO:0000259" key="13">
    <source>
        <dbReference type="Pfam" id="PF02768"/>
    </source>
</evidence>
<evidence type="ECO:0000256" key="3">
    <source>
        <dbReference type="ARBA" id="ARBA00021035"/>
    </source>
</evidence>
<evidence type="ECO:0000313" key="14">
    <source>
        <dbReference type="EMBL" id="OGW98965.1"/>
    </source>
</evidence>
<dbReference type="SUPFAM" id="SSF55979">
    <property type="entry name" value="DNA clamp"/>
    <property type="match status" value="3"/>
</dbReference>
<evidence type="ECO:0000256" key="10">
    <source>
        <dbReference type="PIRNR" id="PIRNR000804"/>
    </source>
</evidence>
<dbReference type="GO" id="GO:0008408">
    <property type="term" value="F:3'-5' exonuclease activity"/>
    <property type="evidence" value="ECO:0007669"/>
    <property type="project" value="InterPro"/>
</dbReference>
<comment type="subcellular location">
    <subcellularLocation>
        <location evidence="1 10">Cytoplasm</location>
    </subcellularLocation>
</comment>
<dbReference type="GO" id="GO:0003887">
    <property type="term" value="F:DNA-directed DNA polymerase activity"/>
    <property type="evidence" value="ECO:0007669"/>
    <property type="project" value="UniProtKB-UniRule"/>
</dbReference>
<dbReference type="Gene3D" id="3.10.150.10">
    <property type="entry name" value="DNA Polymerase III, subunit A, domain 2"/>
    <property type="match status" value="1"/>
</dbReference>
<keyword evidence="9" id="KW-0238">DNA-binding</keyword>
<evidence type="ECO:0000256" key="6">
    <source>
        <dbReference type="ARBA" id="ARBA00022695"/>
    </source>
</evidence>
<reference evidence="14 15" key="1">
    <citation type="journal article" date="2016" name="Nat. Commun.">
        <title>Thousands of microbial genomes shed light on interconnected biogeochemical processes in an aquifer system.</title>
        <authorList>
            <person name="Anantharaman K."/>
            <person name="Brown C.T."/>
            <person name="Hug L.A."/>
            <person name="Sharon I."/>
            <person name="Castelle C.J."/>
            <person name="Probst A.J."/>
            <person name="Thomas B.C."/>
            <person name="Singh A."/>
            <person name="Wilkins M.J."/>
            <person name="Karaoz U."/>
            <person name="Brodie E.L."/>
            <person name="Williams K.H."/>
            <person name="Hubbard S.S."/>
            <person name="Banfield J.F."/>
        </authorList>
    </citation>
    <scope>NUCLEOTIDE SEQUENCE [LARGE SCALE GENOMIC DNA]</scope>
</reference>
<comment type="subunit">
    <text evidence="10">Forms a ring-shaped head-to-tail homodimer around DNA.</text>
</comment>
<feature type="domain" description="DNA polymerase III beta sliding clamp N-terminal" evidence="11">
    <location>
        <begin position="1"/>
        <end position="118"/>
    </location>
</feature>
<dbReference type="GO" id="GO:0009360">
    <property type="term" value="C:DNA polymerase III complex"/>
    <property type="evidence" value="ECO:0007669"/>
    <property type="project" value="InterPro"/>
</dbReference>
<keyword evidence="5 10" id="KW-0808">Transferase</keyword>
<feature type="domain" description="DNA polymerase III beta sliding clamp C-terminal" evidence="13">
    <location>
        <begin position="245"/>
        <end position="360"/>
    </location>
</feature>
<name>A0A1G1L1D8_9BACT</name>
<evidence type="ECO:0000256" key="2">
    <source>
        <dbReference type="ARBA" id="ARBA00010752"/>
    </source>
</evidence>
<keyword evidence="4 10" id="KW-0963">Cytoplasm</keyword>
<dbReference type="PANTHER" id="PTHR30478:SF0">
    <property type="entry name" value="BETA SLIDING CLAMP"/>
    <property type="match status" value="1"/>
</dbReference>
<evidence type="ECO:0000256" key="7">
    <source>
        <dbReference type="ARBA" id="ARBA00022705"/>
    </source>
</evidence>
<dbReference type="Pfam" id="PF00712">
    <property type="entry name" value="DNA_pol3_beta"/>
    <property type="match status" value="1"/>
</dbReference>
<dbReference type="EMBL" id="MHFR01000018">
    <property type="protein sequence ID" value="OGW98965.1"/>
    <property type="molecule type" value="Genomic_DNA"/>
</dbReference>
<dbReference type="PIRSF" id="PIRSF000804">
    <property type="entry name" value="DNA_pol_III_b"/>
    <property type="match status" value="1"/>
</dbReference>
<dbReference type="InterPro" id="IPR001001">
    <property type="entry name" value="DNA_polIII_beta"/>
</dbReference>
<evidence type="ECO:0000313" key="15">
    <source>
        <dbReference type="Proteomes" id="UP000178187"/>
    </source>
</evidence>
<comment type="similarity">
    <text evidence="2 10">Belongs to the beta sliding clamp family.</text>
</comment>
<proteinExistence type="inferred from homology"/>
<dbReference type="Gene3D" id="3.70.10.10">
    <property type="match status" value="1"/>
</dbReference>
<organism evidence="14 15">
    <name type="scientific">Candidatus Danuiimicrobium aquiferis</name>
    <dbReference type="NCBI Taxonomy" id="1801832"/>
    <lineage>
        <taxon>Bacteria</taxon>
        <taxon>Pseudomonadati</taxon>
        <taxon>Candidatus Omnitrophota</taxon>
        <taxon>Candidatus Danuiimicrobium</taxon>
    </lineage>
</organism>
<evidence type="ECO:0000259" key="12">
    <source>
        <dbReference type="Pfam" id="PF02767"/>
    </source>
</evidence>
<evidence type="ECO:0000259" key="11">
    <source>
        <dbReference type="Pfam" id="PF00712"/>
    </source>
</evidence>
<protein>
    <recommendedName>
        <fullName evidence="3 10">Beta sliding clamp</fullName>
    </recommendedName>
</protein>
<comment type="caution">
    <text evidence="14">The sequence shown here is derived from an EMBL/GenBank/DDBJ whole genome shotgun (WGS) entry which is preliminary data.</text>
</comment>
<comment type="function">
    <text evidence="10">Confers DNA tethering and processivity to DNA polymerases and other proteins. Acts as a clamp, forming a ring around DNA (a reaction catalyzed by the clamp-loading complex) which diffuses in an ATP-independent manner freely and bidirectionally along dsDNA. Initially characterized for its ability to contact the catalytic subunit of DNA polymerase III (Pol III), a complex, multichain enzyme responsible for most of the replicative synthesis in bacteria; Pol III exhibits 3'-5' exonuclease proofreading activity. The beta chain is required for initiation of replication as well as for processivity of DNA replication.</text>
</comment>
<dbReference type="PANTHER" id="PTHR30478">
    <property type="entry name" value="DNA POLYMERASE III SUBUNIT BETA"/>
    <property type="match status" value="1"/>
</dbReference>
<dbReference type="InterPro" id="IPR022637">
    <property type="entry name" value="DNA_polIII_beta_cen"/>
</dbReference>
<evidence type="ECO:0000256" key="8">
    <source>
        <dbReference type="ARBA" id="ARBA00022932"/>
    </source>
</evidence>
<dbReference type="SMART" id="SM00480">
    <property type="entry name" value="POL3Bc"/>
    <property type="match status" value="1"/>
</dbReference>
<evidence type="ECO:0000256" key="9">
    <source>
        <dbReference type="ARBA" id="ARBA00023125"/>
    </source>
</evidence>
<dbReference type="NCBIfam" id="TIGR00663">
    <property type="entry name" value="dnan"/>
    <property type="match status" value="1"/>
</dbReference>
<evidence type="ECO:0000256" key="5">
    <source>
        <dbReference type="ARBA" id="ARBA00022679"/>
    </source>
</evidence>
<dbReference type="Pfam" id="PF02768">
    <property type="entry name" value="DNA_pol3_beta_3"/>
    <property type="match status" value="1"/>
</dbReference>
<dbReference type="InterPro" id="IPR022635">
    <property type="entry name" value="DNA_polIII_beta_C"/>
</dbReference>
<keyword evidence="6 10" id="KW-0548">Nucleotidyltransferase</keyword>
<feature type="domain" description="DNA polymerase III beta sliding clamp central" evidence="12">
    <location>
        <begin position="128"/>
        <end position="241"/>
    </location>
</feature>
<sequence>MNIKVQKEDFVKILSTTVGIANPKAPSPILSNILLQADAGKIIAVGYDLEIGIKTQCPAEVLEKGAVAIPARKIFDIIRELPGKEVEVTVTKSFAINIKAGKAYFKVVGMDPADFPKITEPEPEWTLEIEQSVLKHCLTVTAIAISHDETRYTLNGALVSLKKGFIRFVATDGKRLAMIEKEIGEEKNINFESILPAKTITELLKMLTTDGKMRIMYAKNQMVFQAGETTIISRLIEGKFPSFEQVIPKEEKTKAEVGREEFLSAIKRVSLLTSQESQSIKLDFIKDKILISSRTPNLGEAKEDIDANIEGDDVTIGFNPGYLLDVLKTLGTEKINLSLIQADKPGVIKSGEYVYVVMPMQLN</sequence>
<dbReference type="Pfam" id="PF02767">
    <property type="entry name" value="DNA_pol3_beta_2"/>
    <property type="match status" value="1"/>
</dbReference>
<dbReference type="CDD" id="cd00140">
    <property type="entry name" value="beta_clamp"/>
    <property type="match status" value="1"/>
</dbReference>
<keyword evidence="8 10" id="KW-0239">DNA-directed DNA polymerase</keyword>
<dbReference type="InterPro" id="IPR046938">
    <property type="entry name" value="DNA_clamp_sf"/>
</dbReference>
<dbReference type="InterPro" id="IPR022634">
    <property type="entry name" value="DNA_polIII_beta_N"/>
</dbReference>
<dbReference type="Proteomes" id="UP000178187">
    <property type="component" value="Unassembled WGS sequence"/>
</dbReference>
<gene>
    <name evidence="14" type="ORF">A3G33_06495</name>
</gene>
<dbReference type="AlphaFoldDB" id="A0A1G1L1D8"/>